<evidence type="ECO:0000313" key="1">
    <source>
        <dbReference type="EMBL" id="CCO38039.1"/>
    </source>
</evidence>
<evidence type="ECO:0000313" key="2">
    <source>
        <dbReference type="Proteomes" id="UP000012065"/>
    </source>
</evidence>
<dbReference type="Proteomes" id="UP000012065">
    <property type="component" value="Unassembled WGS sequence"/>
</dbReference>
<dbReference type="EMBL" id="CAOJ01018202">
    <property type="protein sequence ID" value="CCO38039.1"/>
    <property type="molecule type" value="Genomic_DNA"/>
</dbReference>
<gene>
    <name evidence="1" type="ORF">BN14_12202</name>
</gene>
<sequence length="127" mass="14028">MFYEGDDDILSTEQIAELTEQGFYPAIPDENELDRQSLSPYELDGETLTAEELAQIDAIANSDTNAPSTTPLIGPLTLVDTFREVTKSRVGFYPHPWQVDIAVALYMLYKNPICLGALRSGTGFPPN</sequence>
<name>M5CFA9_THACB</name>
<proteinExistence type="predicted"/>
<comment type="caution">
    <text evidence="1">The sequence shown here is derived from an EMBL/GenBank/DDBJ whole genome shotgun (WGS) entry which is preliminary data.</text>
</comment>
<protein>
    <submittedName>
        <fullName evidence="1">Uncharacterized protein</fullName>
    </submittedName>
</protein>
<dbReference type="AlphaFoldDB" id="M5CFA9"/>
<organism evidence="1 2">
    <name type="scientific">Thanatephorus cucumeris (strain AG1-IB / isolate 7/3/14)</name>
    <name type="common">Lettuce bottom rot fungus</name>
    <name type="synonym">Rhizoctonia solani</name>
    <dbReference type="NCBI Taxonomy" id="1108050"/>
    <lineage>
        <taxon>Eukaryota</taxon>
        <taxon>Fungi</taxon>
        <taxon>Dikarya</taxon>
        <taxon>Basidiomycota</taxon>
        <taxon>Agaricomycotina</taxon>
        <taxon>Agaricomycetes</taxon>
        <taxon>Cantharellales</taxon>
        <taxon>Ceratobasidiaceae</taxon>
        <taxon>Rhizoctonia</taxon>
        <taxon>Rhizoctonia solani AG-1</taxon>
    </lineage>
</organism>
<dbReference type="HOGENOM" id="CLU_1971992_0_0_1"/>
<reference evidence="1 2" key="1">
    <citation type="journal article" date="2013" name="J. Biotechnol.">
        <title>Establishment and interpretation of the genome sequence of the phytopathogenic fungus Rhizoctonia solani AG1-IB isolate 7/3/14.</title>
        <authorList>
            <person name="Wibberg D.W."/>
            <person name="Jelonek L.J."/>
            <person name="Rupp O.R."/>
            <person name="Hennig M.H."/>
            <person name="Eikmeyer F.E."/>
            <person name="Goesmann A.G."/>
            <person name="Hartmann A.H."/>
            <person name="Borriss R.B."/>
            <person name="Grosch R.G."/>
            <person name="Puehler A.P."/>
            <person name="Schlueter A.S."/>
        </authorList>
    </citation>
    <scope>NUCLEOTIDE SEQUENCE [LARGE SCALE GENOMIC DNA]</scope>
    <source>
        <strain evidence="2">AG1-IB / isolate 7/3/14</strain>
    </source>
</reference>
<accession>M5CFA9</accession>